<sequence>QITDLKSRLEEAKKIYGADREKIESHTTLFAQQHNRELQSYWCLEGLIIMEDLSETSVAVEPSEGGLSLETVLSMIDGICGYQSAYLSSSKEAVLVSKDILFVLGGARCTACIVKVDAQGYLSEK</sequence>
<comment type="caution">
    <text evidence="1">The sequence shown here is derived from an EMBL/GenBank/DDBJ whole genome shotgun (WGS) entry which is preliminary data.</text>
</comment>
<reference evidence="1" key="1">
    <citation type="submission" date="2023-10" db="EMBL/GenBank/DDBJ databases">
        <title>Genome assembly of Pristionchus species.</title>
        <authorList>
            <person name="Yoshida K."/>
            <person name="Sommer R.J."/>
        </authorList>
    </citation>
    <scope>NUCLEOTIDE SEQUENCE</scope>
    <source>
        <strain evidence="1">RS0144</strain>
    </source>
</reference>
<protein>
    <submittedName>
        <fullName evidence="1">Uncharacterized protein</fullName>
    </submittedName>
</protein>
<name>A0AAV5UM83_9BILA</name>
<evidence type="ECO:0000313" key="2">
    <source>
        <dbReference type="Proteomes" id="UP001432027"/>
    </source>
</evidence>
<dbReference type="EMBL" id="BTSX01000006">
    <property type="protein sequence ID" value="GMT07454.1"/>
    <property type="molecule type" value="Genomic_DNA"/>
</dbReference>
<gene>
    <name evidence="1" type="ORF">PENTCL1PPCAC_29628</name>
</gene>
<accession>A0AAV5UM83</accession>
<evidence type="ECO:0000313" key="1">
    <source>
        <dbReference type="EMBL" id="GMT07454.1"/>
    </source>
</evidence>
<dbReference type="Proteomes" id="UP001432027">
    <property type="component" value="Unassembled WGS sequence"/>
</dbReference>
<feature type="non-terminal residue" evidence="1">
    <location>
        <position position="1"/>
    </location>
</feature>
<keyword evidence="2" id="KW-1185">Reference proteome</keyword>
<organism evidence="1 2">
    <name type="scientific">Pristionchus entomophagus</name>
    <dbReference type="NCBI Taxonomy" id="358040"/>
    <lineage>
        <taxon>Eukaryota</taxon>
        <taxon>Metazoa</taxon>
        <taxon>Ecdysozoa</taxon>
        <taxon>Nematoda</taxon>
        <taxon>Chromadorea</taxon>
        <taxon>Rhabditida</taxon>
        <taxon>Rhabditina</taxon>
        <taxon>Diplogasteromorpha</taxon>
        <taxon>Diplogasteroidea</taxon>
        <taxon>Neodiplogasteridae</taxon>
        <taxon>Pristionchus</taxon>
    </lineage>
</organism>
<proteinExistence type="predicted"/>
<dbReference type="AlphaFoldDB" id="A0AAV5UM83"/>